<dbReference type="PANTHER" id="PTHR48267:SF1">
    <property type="entry name" value="BILIRUBIN OXIDASE"/>
    <property type="match status" value="1"/>
</dbReference>
<organism evidence="4 5">
    <name type="scientific">Pseudomonas cavernae</name>
    <dbReference type="NCBI Taxonomy" id="2320867"/>
    <lineage>
        <taxon>Bacteria</taxon>
        <taxon>Pseudomonadati</taxon>
        <taxon>Pseudomonadota</taxon>
        <taxon>Gammaproteobacteria</taxon>
        <taxon>Pseudomonadales</taxon>
        <taxon>Pseudomonadaceae</taxon>
        <taxon>Pseudomonas</taxon>
    </lineage>
</organism>
<dbReference type="InterPro" id="IPR011706">
    <property type="entry name" value="Cu-oxidase_C"/>
</dbReference>
<evidence type="ECO:0000313" key="4">
    <source>
        <dbReference type="EMBL" id="AYC31195.1"/>
    </source>
</evidence>
<gene>
    <name evidence="4" type="ORF">D3880_01805</name>
</gene>
<dbReference type="EMBL" id="CP032419">
    <property type="protein sequence ID" value="AYC31195.1"/>
    <property type="molecule type" value="Genomic_DNA"/>
</dbReference>
<dbReference type="KEGG" id="pcav:D3880_01805"/>
<dbReference type="SUPFAM" id="SSF49503">
    <property type="entry name" value="Cupredoxins"/>
    <property type="match status" value="2"/>
</dbReference>
<dbReference type="GO" id="GO:0016491">
    <property type="term" value="F:oxidoreductase activity"/>
    <property type="evidence" value="ECO:0007669"/>
    <property type="project" value="InterPro"/>
</dbReference>
<dbReference type="RefSeq" id="WP_119891828.1">
    <property type="nucleotide sequence ID" value="NZ_CP032419.1"/>
</dbReference>
<evidence type="ECO:0000259" key="3">
    <source>
        <dbReference type="Pfam" id="PF07731"/>
    </source>
</evidence>
<evidence type="ECO:0000313" key="5">
    <source>
        <dbReference type="Proteomes" id="UP000265560"/>
    </source>
</evidence>
<dbReference type="Proteomes" id="UP000265560">
    <property type="component" value="Chromosome"/>
</dbReference>
<dbReference type="PROSITE" id="PS51318">
    <property type="entry name" value="TAT"/>
    <property type="match status" value="1"/>
</dbReference>
<name>A0A385YWA4_9PSED</name>
<dbReference type="Gene3D" id="2.60.40.420">
    <property type="entry name" value="Cupredoxins - blue copper proteins"/>
    <property type="match status" value="3"/>
</dbReference>
<dbReference type="InterPro" id="IPR045087">
    <property type="entry name" value="Cu-oxidase_fam"/>
</dbReference>
<dbReference type="GO" id="GO:0005507">
    <property type="term" value="F:copper ion binding"/>
    <property type="evidence" value="ECO:0007669"/>
    <property type="project" value="InterPro"/>
</dbReference>
<dbReference type="CDD" id="cd13866">
    <property type="entry name" value="CuRO_2_BOD"/>
    <property type="match status" value="1"/>
</dbReference>
<protein>
    <submittedName>
        <fullName evidence="4">Bilirubin oxidase</fullName>
    </submittedName>
</protein>
<feature type="signal peptide" evidence="2">
    <location>
        <begin position="1"/>
        <end position="46"/>
    </location>
</feature>
<feature type="chain" id="PRO_5017466509" evidence="2">
    <location>
        <begin position="47"/>
        <end position="632"/>
    </location>
</feature>
<evidence type="ECO:0000256" key="1">
    <source>
        <dbReference type="ARBA" id="ARBA00022729"/>
    </source>
</evidence>
<dbReference type="OrthoDB" id="9757546at2"/>
<dbReference type="CDD" id="cd13889">
    <property type="entry name" value="CuRO_3_BOD"/>
    <property type="match status" value="1"/>
</dbReference>
<dbReference type="Pfam" id="PF07731">
    <property type="entry name" value="Cu-oxidase_2"/>
    <property type="match status" value="1"/>
</dbReference>
<dbReference type="AlphaFoldDB" id="A0A385YWA4"/>
<dbReference type="Pfam" id="PF10518">
    <property type="entry name" value="TAT_signal"/>
    <property type="match status" value="1"/>
</dbReference>
<feature type="domain" description="Plastocyanin-like" evidence="3">
    <location>
        <begin position="504"/>
        <end position="623"/>
    </location>
</feature>
<accession>A0A385YWA4</accession>
<sequence length="632" mass="70254">MKTTGRDAKTEKQDDLNEIPSRRSFLKLGAAAIAAPALLSSAAALAEDGEDDDVSAPVIPPSPATIPWVERLPDAITPLQTIEHLLPDHKVQADVANGECGRDDHQRYDELCPTEPVMYELHAIQRNWVFNPALPAQPVWNYQTKAEADRTADGAPLASLSTVIRARYGAPVMLRMHNDLPQEHQGFGTPEISTHLHNLHCPSESDGFPSDYYSGDKSGPTLSGPGSYKDHFYPNVCAGYDEVNSDPALAPYAARDAQGKMIGDHREALGTLFFHDHCLDFTAANVVRGLTGFYLLYDELDSGDERDTNPKALRLPSGAYDYPLNFCDRRFDLSGKLYYDQLNPEGVLGDKTLINGKIEPVLNVAARKYRLRLLNSGPSRFYAFYLVNSSNAVQPFTYIANDGNLLPAPLLNQTKVQLGVAERADIIVDFGKYPAGTELYLVNRLRQEDTRGPKDIRTPGTRVLKLVVGNKVADYSRIPAKLRELRPITAAELNNAKVRRWEFGRKGGLWTVNDKIFDVQQVSAKIEKGSCEIWELDSPSGGWSHPVHIHFEEGRILSKVVDGKSVPVPPHEQGRKDVFALGESSSMRVFLRFRDFAGKYVMHCHNMIHEDHMMMVRFDIEDDDDDGSSGSV</sequence>
<dbReference type="InterPro" id="IPR019546">
    <property type="entry name" value="TAT_signal_bac_arc"/>
</dbReference>
<dbReference type="PANTHER" id="PTHR48267">
    <property type="entry name" value="CUPREDOXIN SUPERFAMILY PROTEIN"/>
    <property type="match status" value="1"/>
</dbReference>
<evidence type="ECO:0000256" key="2">
    <source>
        <dbReference type="SAM" id="SignalP"/>
    </source>
</evidence>
<proteinExistence type="predicted"/>
<dbReference type="InterPro" id="IPR008972">
    <property type="entry name" value="Cupredoxin"/>
</dbReference>
<keyword evidence="1 2" id="KW-0732">Signal</keyword>
<dbReference type="InterPro" id="IPR006311">
    <property type="entry name" value="TAT_signal"/>
</dbReference>
<keyword evidence="5" id="KW-1185">Reference proteome</keyword>
<reference evidence="5" key="1">
    <citation type="submission" date="2018-09" db="EMBL/GenBank/DDBJ databases">
        <authorList>
            <person name="Zhu H."/>
        </authorList>
    </citation>
    <scope>NUCLEOTIDE SEQUENCE [LARGE SCALE GENOMIC DNA]</scope>
    <source>
        <strain evidence="5">K2W31S-8</strain>
    </source>
</reference>